<keyword evidence="3" id="KW-0479">Metal-binding</keyword>
<dbReference type="HOGENOM" id="CLU_026673_11_0_9"/>
<dbReference type="PANTHER" id="PTHR43350:SF2">
    <property type="entry name" value="GROES-LIKE ZINC-BINDING ALCOHOL DEHYDROGENASE FAMILY PROTEIN"/>
    <property type="match status" value="1"/>
</dbReference>
<dbReference type="eggNOG" id="COG1063">
    <property type="taxonomic scope" value="Bacteria"/>
</dbReference>
<keyword evidence="5" id="KW-0560">Oxidoreductase</keyword>
<dbReference type="GO" id="GO:0016491">
    <property type="term" value="F:oxidoreductase activity"/>
    <property type="evidence" value="ECO:0007669"/>
    <property type="project" value="UniProtKB-KW"/>
</dbReference>
<dbReference type="GO" id="GO:0046872">
    <property type="term" value="F:metal ion binding"/>
    <property type="evidence" value="ECO:0007669"/>
    <property type="project" value="UniProtKB-KW"/>
</dbReference>
<dbReference type="STRING" id="340099.Teth39_0878"/>
<dbReference type="InterPro" id="IPR036291">
    <property type="entry name" value="NAD(P)-bd_dom_sf"/>
</dbReference>
<evidence type="ECO:0000256" key="1">
    <source>
        <dbReference type="ARBA" id="ARBA00001947"/>
    </source>
</evidence>
<dbReference type="RefSeq" id="WP_003867675.1">
    <property type="nucleotide sequence ID" value="NC_010321.1"/>
</dbReference>
<sequence>MRGLHFDSKLELRTDLQKPKAQKGESLIKVVLASICNTDIEIMKGYKNFKGILGHEFVGIVEESDDPNLIGKRVVGDINIACGKCDLCRIGLYHHCRNRKVLGIKDKDGAFAEYLTLPNKNLYIVPNEIKDEEAVFTEPIAAALEIIEMYHVKPTDKVIIIGDGKLSQFITQVVALTGANLYVVGKHQEKLDYLKSKANIILLDNLDRLSLKNKFDIAIECTGNEGGLQLAQELVKPTGTIILKSTYNFLATLSPTDWVVNEIKMVGTRCGPMEAALRLLQRKLISTDYLISGIYSLEEYQEAFSKKNKLKAVIDLRK</sequence>
<dbReference type="CDD" id="cd08242">
    <property type="entry name" value="MDR_like"/>
    <property type="match status" value="1"/>
</dbReference>
<evidence type="ECO:0000256" key="5">
    <source>
        <dbReference type="ARBA" id="ARBA00023002"/>
    </source>
</evidence>
<comment type="cofactor">
    <cofactor evidence="1">
        <name>Zn(2+)</name>
        <dbReference type="ChEBI" id="CHEBI:29105"/>
    </cofactor>
</comment>
<proteinExistence type="inferred from homology"/>
<dbReference type="EMBL" id="CP000924">
    <property type="protein sequence ID" value="ABY94534.1"/>
    <property type="molecule type" value="Genomic_DNA"/>
</dbReference>
<dbReference type="SUPFAM" id="SSF51735">
    <property type="entry name" value="NAD(P)-binding Rossmann-fold domains"/>
    <property type="match status" value="1"/>
</dbReference>
<dbReference type="Proteomes" id="UP000002156">
    <property type="component" value="Chromosome"/>
</dbReference>
<reference evidence="8" key="1">
    <citation type="submission" date="2008-01" db="EMBL/GenBank/DDBJ databases">
        <title>Complete sequence of Thermoanaerobacter pseudethanolicus 39E.</title>
        <authorList>
            <person name="Copeland A."/>
            <person name="Lucas S."/>
            <person name="Lapidus A."/>
            <person name="Barry K."/>
            <person name="Glavina del Rio T."/>
            <person name="Dalin E."/>
            <person name="Tice H."/>
            <person name="Pitluck S."/>
            <person name="Bruce D."/>
            <person name="Goodwin L."/>
            <person name="Saunders E."/>
            <person name="Brettin T."/>
            <person name="Detter J.C."/>
            <person name="Han C."/>
            <person name="Schmutz J."/>
            <person name="Larimer F."/>
            <person name="Land M."/>
            <person name="Hauser L."/>
            <person name="Kyrpides N."/>
            <person name="Lykidis A."/>
            <person name="Hemme C."/>
            <person name="Fields M.W."/>
            <person name="He Z."/>
            <person name="Zhou J."/>
            <person name="Richardson P."/>
        </authorList>
    </citation>
    <scope>NUCLEOTIDE SEQUENCE [LARGE SCALE GENOMIC DNA]</scope>
    <source>
        <strain evidence="8">ATCC 33223 / DSM 2355 / 39E</strain>
    </source>
</reference>
<evidence type="ECO:0000256" key="3">
    <source>
        <dbReference type="ARBA" id="ARBA00022723"/>
    </source>
</evidence>
<evidence type="ECO:0000313" key="7">
    <source>
        <dbReference type="EMBL" id="ABY94534.1"/>
    </source>
</evidence>
<keyword evidence="8" id="KW-1185">Reference proteome</keyword>
<evidence type="ECO:0000256" key="2">
    <source>
        <dbReference type="ARBA" id="ARBA00008072"/>
    </source>
</evidence>
<dbReference type="KEGG" id="tpd:Teth39_0878"/>
<accession>B0K8S1</accession>
<protein>
    <submittedName>
        <fullName evidence="7">Alcohol dehydrogenase GroES domain protein</fullName>
    </submittedName>
</protein>
<dbReference type="InterPro" id="IPR011032">
    <property type="entry name" value="GroES-like_sf"/>
</dbReference>
<dbReference type="InterPro" id="IPR013154">
    <property type="entry name" value="ADH-like_N"/>
</dbReference>
<name>B0K8S1_THEP3</name>
<evidence type="ECO:0000259" key="6">
    <source>
        <dbReference type="Pfam" id="PF08240"/>
    </source>
</evidence>
<comment type="similarity">
    <text evidence="2">Belongs to the zinc-containing alcohol dehydrogenase family.</text>
</comment>
<feature type="domain" description="Alcohol dehydrogenase-like N-terminal" evidence="6">
    <location>
        <begin position="23"/>
        <end position="126"/>
    </location>
</feature>
<dbReference type="Gene3D" id="3.90.180.10">
    <property type="entry name" value="Medium-chain alcohol dehydrogenases, catalytic domain"/>
    <property type="match status" value="1"/>
</dbReference>
<dbReference type="SMR" id="B0K8S1"/>
<dbReference type="Gene3D" id="3.40.50.720">
    <property type="entry name" value="NAD(P)-binding Rossmann-like Domain"/>
    <property type="match status" value="1"/>
</dbReference>
<evidence type="ECO:0000313" key="8">
    <source>
        <dbReference type="Proteomes" id="UP000002156"/>
    </source>
</evidence>
<dbReference type="SUPFAM" id="SSF50129">
    <property type="entry name" value="GroES-like"/>
    <property type="match status" value="1"/>
</dbReference>
<keyword evidence="4" id="KW-0862">Zinc</keyword>
<dbReference type="AlphaFoldDB" id="B0K8S1"/>
<organism evidence="7 8">
    <name type="scientific">Thermoanaerobacter pseudethanolicus (strain ATCC 33223 / 39E)</name>
    <name type="common">Clostridium thermohydrosulfuricum</name>
    <dbReference type="NCBI Taxonomy" id="340099"/>
    <lineage>
        <taxon>Bacteria</taxon>
        <taxon>Bacillati</taxon>
        <taxon>Bacillota</taxon>
        <taxon>Clostridia</taxon>
        <taxon>Thermoanaerobacterales</taxon>
        <taxon>Thermoanaerobacteraceae</taxon>
        <taxon>Thermoanaerobacter</taxon>
    </lineage>
</organism>
<gene>
    <name evidence="7" type="ordered locus">Teth39_0878</name>
</gene>
<evidence type="ECO:0000256" key="4">
    <source>
        <dbReference type="ARBA" id="ARBA00022833"/>
    </source>
</evidence>
<dbReference type="Pfam" id="PF08240">
    <property type="entry name" value="ADH_N"/>
    <property type="match status" value="1"/>
</dbReference>
<dbReference type="PANTHER" id="PTHR43350">
    <property type="entry name" value="NAD-DEPENDENT ALCOHOL DEHYDROGENASE"/>
    <property type="match status" value="1"/>
</dbReference>